<evidence type="ECO:0000313" key="2">
    <source>
        <dbReference type="EMBL" id="MDV7215107.1"/>
    </source>
</evidence>
<dbReference type="RefSeq" id="WP_317770141.1">
    <property type="nucleotide sequence ID" value="NZ_JAWMAJ010000009.1"/>
</dbReference>
<evidence type="ECO:0000313" key="3">
    <source>
        <dbReference type="Proteomes" id="UP001187346"/>
    </source>
</evidence>
<dbReference type="Proteomes" id="UP001187346">
    <property type="component" value="Unassembled WGS sequence"/>
</dbReference>
<comment type="caution">
    <text evidence="2">The sequence shown here is derived from an EMBL/GenBank/DDBJ whole genome shotgun (WGS) entry which is preliminary data.</text>
</comment>
<evidence type="ECO:0000256" key="1">
    <source>
        <dbReference type="SAM" id="Phobius"/>
    </source>
</evidence>
<proteinExistence type="predicted"/>
<feature type="transmembrane region" description="Helical" evidence="1">
    <location>
        <begin position="84"/>
        <end position="104"/>
    </location>
</feature>
<keyword evidence="3" id="KW-1185">Reference proteome</keyword>
<name>A0ABU4F3C9_9ACTN</name>
<feature type="transmembrane region" description="Helical" evidence="1">
    <location>
        <begin position="12"/>
        <end position="30"/>
    </location>
</feature>
<feature type="transmembrane region" description="Helical" evidence="1">
    <location>
        <begin position="146"/>
        <end position="168"/>
    </location>
</feature>
<feature type="transmembrane region" description="Helical" evidence="1">
    <location>
        <begin position="42"/>
        <end position="63"/>
    </location>
</feature>
<reference evidence="2 3" key="1">
    <citation type="submission" date="2023-10" db="EMBL/GenBank/DDBJ databases">
        <title>Characterization of rhizosphere-enriched actinobacteria from wheat plants lab-grown on chernevaya soil.</title>
        <authorList>
            <person name="Tikhonova E.N."/>
            <person name="Konopkin A."/>
            <person name="Kravchenko I.K."/>
        </authorList>
    </citation>
    <scope>NUCLEOTIDE SEQUENCE [LARGE SCALE GENOMIC DNA]</scope>
    <source>
        <strain evidence="2 3">RR29</strain>
    </source>
</reference>
<organism evidence="2 3">
    <name type="scientific">Streptomyces prunicolor</name>
    <dbReference type="NCBI Taxonomy" id="67348"/>
    <lineage>
        <taxon>Bacteria</taxon>
        <taxon>Bacillati</taxon>
        <taxon>Actinomycetota</taxon>
        <taxon>Actinomycetes</taxon>
        <taxon>Kitasatosporales</taxon>
        <taxon>Streptomycetaceae</taxon>
        <taxon>Streptomyces</taxon>
    </lineage>
</organism>
<gene>
    <name evidence="2" type="ORF">R5A26_03990</name>
</gene>
<accession>A0ABU4F3C9</accession>
<feature type="transmembrane region" description="Helical" evidence="1">
    <location>
        <begin position="116"/>
        <end position="134"/>
    </location>
</feature>
<keyword evidence="1" id="KW-1133">Transmembrane helix</keyword>
<keyword evidence="1" id="KW-0472">Membrane</keyword>
<dbReference type="EMBL" id="JAWMAJ010000009">
    <property type="protein sequence ID" value="MDV7215107.1"/>
    <property type="molecule type" value="Genomic_DNA"/>
</dbReference>
<sequence>MLAQLIRPVLRALPVRALAATAAVALLIAALPRLLSDDPDQWSALIALRAAALTFALGLAFVLDDPARDLTSSVPTRRILRTTLRVALVAPFAAAWWTAAVLLIPSKIRPPVGDMTLEAAAAAVLSLAAAAAALRFTAEPEPGQRVAAGFLVIALVSPLTLPNAWGMYVSPVEKQWGVGHDHWAMVLVGAGLVWAACGPEPVKRRRLIPTRSAGSGLSGV</sequence>
<feature type="transmembrane region" description="Helical" evidence="1">
    <location>
        <begin position="180"/>
        <end position="197"/>
    </location>
</feature>
<protein>
    <submittedName>
        <fullName evidence="2">ABC transporter</fullName>
    </submittedName>
</protein>
<keyword evidence="1" id="KW-0812">Transmembrane</keyword>